<dbReference type="Proteomes" id="UP000321857">
    <property type="component" value="Chromosome"/>
</dbReference>
<dbReference type="KEGG" id="sxa:FMM02_10980"/>
<dbReference type="OrthoDB" id="7195851at2"/>
<dbReference type="InterPro" id="IPR013425">
    <property type="entry name" value="Autotrns_rpt"/>
</dbReference>
<evidence type="ECO:0000313" key="3">
    <source>
        <dbReference type="EMBL" id="QDP20430.1"/>
    </source>
</evidence>
<dbReference type="EMBL" id="CP041659">
    <property type="protein sequence ID" value="QDP20430.1"/>
    <property type="molecule type" value="Genomic_DNA"/>
</dbReference>
<dbReference type="InterPro" id="IPR005546">
    <property type="entry name" value="Autotransporte_beta"/>
</dbReference>
<organism evidence="3 4">
    <name type="scientific">Sphingomonas xanthus</name>
    <dbReference type="NCBI Taxonomy" id="2594473"/>
    <lineage>
        <taxon>Bacteria</taxon>
        <taxon>Pseudomonadati</taxon>
        <taxon>Pseudomonadota</taxon>
        <taxon>Alphaproteobacteria</taxon>
        <taxon>Sphingomonadales</taxon>
        <taxon>Sphingomonadaceae</taxon>
        <taxon>Sphingomonas</taxon>
    </lineage>
</organism>
<gene>
    <name evidence="3" type="ORF">FMM02_10980</name>
</gene>
<keyword evidence="1" id="KW-0732">Signal</keyword>
<name>A0A516IU75_9SPHN</name>
<feature type="domain" description="Autotransporter" evidence="2">
    <location>
        <begin position="1754"/>
        <end position="2030"/>
    </location>
</feature>
<accession>A0A516IU75</accession>
<dbReference type="SMART" id="SM00869">
    <property type="entry name" value="Autotransporter"/>
    <property type="match status" value="1"/>
</dbReference>
<proteinExistence type="predicted"/>
<protein>
    <recommendedName>
        <fullName evidence="2">Autotransporter domain-containing protein</fullName>
    </recommendedName>
</protein>
<dbReference type="InterPro" id="IPR011050">
    <property type="entry name" value="Pectin_lyase_fold/virulence"/>
</dbReference>
<dbReference type="InterPro" id="IPR036709">
    <property type="entry name" value="Autotransporte_beta_dom_sf"/>
</dbReference>
<dbReference type="SUPFAM" id="SSF103515">
    <property type="entry name" value="Autotransporter"/>
    <property type="match status" value="1"/>
</dbReference>
<reference evidence="3 4" key="1">
    <citation type="submission" date="2019-07" db="EMBL/GenBank/DDBJ databases">
        <title>Sphingomonas AE3 Genome sequencing and assembly.</title>
        <authorList>
            <person name="Kim H."/>
        </authorList>
    </citation>
    <scope>NUCLEOTIDE SEQUENCE [LARGE SCALE GENOMIC DNA]</scope>
    <source>
        <strain evidence="3 4">AE3</strain>
    </source>
</reference>
<dbReference type="NCBIfam" id="TIGR02601">
    <property type="entry name" value="autotrns_rpt"/>
    <property type="match status" value="2"/>
</dbReference>
<evidence type="ECO:0000256" key="1">
    <source>
        <dbReference type="ARBA" id="ARBA00022729"/>
    </source>
</evidence>
<evidence type="ECO:0000313" key="4">
    <source>
        <dbReference type="Proteomes" id="UP000321857"/>
    </source>
</evidence>
<dbReference type="PROSITE" id="PS51208">
    <property type="entry name" value="AUTOTRANSPORTER"/>
    <property type="match status" value="1"/>
</dbReference>
<keyword evidence="4" id="KW-1185">Reference proteome</keyword>
<evidence type="ECO:0000259" key="2">
    <source>
        <dbReference type="PROSITE" id="PS51208"/>
    </source>
</evidence>
<dbReference type="Pfam" id="PF12951">
    <property type="entry name" value="PATR"/>
    <property type="match status" value="4"/>
</dbReference>
<dbReference type="SUPFAM" id="SSF51126">
    <property type="entry name" value="Pectin lyase-like"/>
    <property type="match status" value="2"/>
</dbReference>
<dbReference type="Gene3D" id="2.40.128.130">
    <property type="entry name" value="Autotransporter beta-domain"/>
    <property type="match status" value="1"/>
</dbReference>
<sequence length="2030" mass="196507">MPGGGGGGGGLTGVGGAGGSNGDGADGSYGGGGGGSAGSYMSVAGGNGGTFGGGGGSYDVAGAGGFGGGGGGSLYGAGGASGFGGGSGGSVYNSMVVGGGAGAGTGSTGSNNPEYAGGGGGAGFGGAIFVNAGATITIGGNVLFSGSAAQGGAGGGSGATGGSGAGSDMFLMSGTTTTFSPGTGNVITLTGTIADDSRNSLVGGSGPGATIAVAGGGSVQLDGHSSIAGGFTIGEDTSLAVGTDGLISAPGSAVRLVGGGALFANAGTTNGGAEAVRVSANGTVINTGTMSGSGTAITVDDGVHAVIGLATGSSTFGHVTVAGNGSAELRVDGLLDGGFQGGAGADLLHIGSTGIVTAASSLGAGDDMLMFTNGGAHAGVDGGEGHDTLFLSGFSSYGEAGLDTLTGFEALGKTGAGTLRFDSVPAGFNQFYAGNGSGNDGALVFSGTSSLTGDIYVNGAILRAETAGAFGTATIHMINPTVQFAATGVYANDIMLEVAPPASADPTRLEAINSAVAILTGVISTGTTPTTDPVQYVTIGGNGLIVLTNDANSWSGTTTIEAGASLSGTSNSISGGSIVNNGNLSFDQASSGTVGQAISGNGSVAVYGGGELTFANSLTFAGSMQVSDSQAIFQAANTVGPVFLYGDDGAVIVGSDGSLTTGASFGVYGGSGASTVDNSGTIQSTSYVGVRLDGDGSHLVNREGGTISGYYTGSSNYGVITAENYGVIRGTLFNGLDGNLSSVVNHAGGQIIGEGWASRTSGLGINSDRDVVVTNHGQIVGRFAGLVAVNGLTLTNGGLIGSGWLSGSTFAYSDGNDGVQALGGGSIDNLAGGQILGSITGIYSRGGLLEVTNAGQIHGNSFGFYNETGLALTNQSGGVVSGGDRAILVFGGATITNEIGGLITGPYGAVHSLGWQQVTVENSGDMIGAINSTHGGDLVITNHATGNIVREAFGSGIDVSGGGMLTLDNAGDIVGSGWGVVGRHSGDSIVNSGRIATGFISGETITLGGGEAVTLANGGMIENTATGQILGNSYAVLAFGNLVLSNAGTIQGGASGYVAGVRTDGGGTIDNLAGGSISGNTWGVVNNSSADLILTNAGHMRGDVFNAVYTGSGSGNQITNLATGTMVGGNAGIYSDGANLTVNNAGIIQVVGGSENSVISGIFSSAAGANITNSGTIESTLAAGNGIYLAQGGTITNMAGGVISGGIDGAAIILGATSDLDLQAGSTVNGDIVVGGGQLVTATIAGTVNGAYNATGDNGVDVITLEAGGTLSAAGLGGGDDNLTLRSGGLGGLADGGDGLDQLLFDIGSGTVSYDAGQFLGFEVRTKTGAGVLSLSGIDTLTADFGVSGGTLAVSGGSAINDAAAVSLSAGATLRLDSSEAIRTIMGSGSVALGANNLVLVGNDTGTFAGVISGSGGLWKGGTGTLALSGANSFTGGLQVAGGRVQLVSSERLADSVLVGVDSGATFDLAGHTETIGGLTGNGSVTLGSGHLIVSSALNTQFGGVISGTGNLTKSGSGVLMLSGANTYTGPTAVTGGSLLVNGSLASMVTVSGGGLIGGNGSIAGLVVNSGGILAPGNSIGHLQVAGNLTFNSGSIYQVETTPTAADLATATGNIVINGGTVQVLAGGATYSPLTSYLILQAGGSVSGAFNSVTSNLAFLDPTLSYSSNQVHLTLRRNDINFADAATTANQVAVANALQGLDVGTLYDAILVQSEDGARQAYDGLSGEIYASTPMLLAEENNRLVQAMRKAERRRAGNLFVWADASRSVGNHDGRYETGAAAARGDGNALLGGLGYLSGGLSISAGGGIANSDVKVGARSSKADIKSALLGADVTYTGEGFEVGGGLTRSWHDIDTNRLVAFPGFTDEVSSSRDGRITQIDLFAAAPTTVAGVGVAPFAELSHQRIKLDGAVESGDEAALTIDAERFRSTRTQLGVRLHHDIAGWGGVITPRMSVGWEHLMGDRKGMMLASVDGSSPFVVEGVARAANAARVSAGIDGVFGNVKVGIGYDGRLATSEDRQTVSLNVGIRF</sequence>